<proteinExistence type="predicted"/>
<accession>A0A450WD70</accession>
<protein>
    <submittedName>
        <fullName evidence="1">Uncharacterized protein</fullName>
    </submittedName>
</protein>
<name>A0A450WD70_9GAMM</name>
<organism evidence="1">
    <name type="scientific">Candidatus Kentrum sp. LPFa</name>
    <dbReference type="NCBI Taxonomy" id="2126335"/>
    <lineage>
        <taxon>Bacteria</taxon>
        <taxon>Pseudomonadati</taxon>
        <taxon>Pseudomonadota</taxon>
        <taxon>Gammaproteobacteria</taxon>
        <taxon>Candidatus Kentrum</taxon>
    </lineage>
</organism>
<gene>
    <name evidence="1" type="ORF">BECKLPF1236B_GA0070989_10718</name>
</gene>
<sequence>MPTTLEQRIERALRDEFGTTNIFIPKATLANAREKYRHSDDIPDRLMKCVLAALSDALSDASEDAQEKDAEKSVTDTPHLDIAFRDGSHAFIPVRIHNVCQIELEIKGGGDDSEARAFSNSFVKGEPAPCVSVLPCIIL</sequence>
<evidence type="ECO:0000313" key="1">
    <source>
        <dbReference type="EMBL" id="VFK14993.1"/>
    </source>
</evidence>
<dbReference type="AlphaFoldDB" id="A0A450WD70"/>
<dbReference type="EMBL" id="CAADFK010000071">
    <property type="protein sequence ID" value="VFK14993.1"/>
    <property type="molecule type" value="Genomic_DNA"/>
</dbReference>
<reference evidence="1" key="1">
    <citation type="submission" date="2019-02" db="EMBL/GenBank/DDBJ databases">
        <authorList>
            <person name="Gruber-Vodicka R. H."/>
            <person name="Seah K. B. B."/>
        </authorList>
    </citation>
    <scope>NUCLEOTIDE SEQUENCE</scope>
    <source>
        <strain evidence="1">BECK_S313</strain>
    </source>
</reference>